<evidence type="ECO:0000256" key="1">
    <source>
        <dbReference type="ARBA" id="ARBA00022448"/>
    </source>
</evidence>
<dbReference type="Proteomes" id="UP000070422">
    <property type="component" value="Unassembled WGS sequence"/>
</dbReference>
<dbReference type="AlphaFoldDB" id="A0A0X8F8Y3"/>
<dbReference type="PROSITE" id="PS51095">
    <property type="entry name" value="PTS_EIIA_TYPE_3"/>
    <property type="match status" value="1"/>
</dbReference>
<dbReference type="GO" id="GO:0016740">
    <property type="term" value="F:transferase activity"/>
    <property type="evidence" value="ECO:0007669"/>
    <property type="project" value="UniProtKB-KW"/>
</dbReference>
<dbReference type="InterPro" id="IPR036542">
    <property type="entry name" value="PTS_IIA_lac/cel_sf"/>
</dbReference>
<feature type="binding site" evidence="6">
    <location>
        <position position="78"/>
    </location>
    <ligand>
        <name>Mg(2+)</name>
        <dbReference type="ChEBI" id="CHEBI:18420"/>
        <note>ligand shared between all trimeric partners</note>
    </ligand>
</feature>
<gene>
    <name evidence="8" type="ORF">HMPREF3187_01787</name>
</gene>
<dbReference type="STRING" id="87541.AWM71_06680"/>
<dbReference type="InterPro" id="IPR003188">
    <property type="entry name" value="PTS_IIA_lac/cel"/>
</dbReference>
<evidence type="ECO:0000256" key="2">
    <source>
        <dbReference type="ARBA" id="ARBA00022597"/>
    </source>
</evidence>
<protein>
    <submittedName>
        <fullName evidence="8">Putative lichenan-specific phosphotransferase enzyme IIA component</fullName>
    </submittedName>
</protein>
<dbReference type="PATRIC" id="fig|87541.4.peg.1765"/>
<evidence type="ECO:0000256" key="6">
    <source>
        <dbReference type="PIRSR" id="PIRSR000699-2"/>
    </source>
</evidence>
<dbReference type="SUPFAM" id="SSF46973">
    <property type="entry name" value="Enzyme IIa from lactose specific PTS, IIa-lac"/>
    <property type="match status" value="1"/>
</dbReference>
<accession>A0A0X8F8Y3</accession>
<dbReference type="PIRSF" id="PIRSF000699">
    <property type="entry name" value="PTS_IILac_III"/>
    <property type="match status" value="1"/>
</dbReference>
<dbReference type="GO" id="GO:0046872">
    <property type="term" value="F:metal ion binding"/>
    <property type="evidence" value="ECO:0007669"/>
    <property type="project" value="UniProtKB-KW"/>
</dbReference>
<dbReference type="Gene3D" id="1.20.58.80">
    <property type="entry name" value="Phosphotransferase system, lactose/cellobiose-type IIA subunit"/>
    <property type="match status" value="1"/>
</dbReference>
<keyword evidence="3 8" id="KW-0808">Transferase</keyword>
<evidence type="ECO:0000256" key="4">
    <source>
        <dbReference type="ARBA" id="ARBA00022683"/>
    </source>
</evidence>
<keyword evidence="6" id="KW-0460">Magnesium</keyword>
<evidence type="ECO:0000313" key="9">
    <source>
        <dbReference type="Proteomes" id="UP000070422"/>
    </source>
</evidence>
<keyword evidence="4" id="KW-0598">Phosphotransferase system</keyword>
<dbReference type="CDD" id="cd00215">
    <property type="entry name" value="PTS_IIA_lac"/>
    <property type="match status" value="1"/>
</dbReference>
<evidence type="ECO:0000256" key="7">
    <source>
        <dbReference type="PROSITE-ProRule" id="PRU00418"/>
    </source>
</evidence>
<dbReference type="PANTHER" id="PTHR34382:SF7">
    <property type="entry name" value="PTS SYSTEM N,N'-DIACETYLCHITOBIOSE-SPECIFIC EIIA COMPONENT"/>
    <property type="match status" value="1"/>
</dbReference>
<evidence type="ECO:0000256" key="3">
    <source>
        <dbReference type="ARBA" id="ARBA00022679"/>
    </source>
</evidence>
<evidence type="ECO:0000256" key="5">
    <source>
        <dbReference type="PIRSR" id="PIRSR000699-1"/>
    </source>
</evidence>
<dbReference type="EMBL" id="LSCQ01000104">
    <property type="protein sequence ID" value="KXB32902.1"/>
    <property type="molecule type" value="Genomic_DNA"/>
</dbReference>
<keyword evidence="2" id="KW-0762">Sugar transport</keyword>
<organism evidence="8 9">
    <name type="scientific">Aerococcus christensenii</name>
    <dbReference type="NCBI Taxonomy" id="87541"/>
    <lineage>
        <taxon>Bacteria</taxon>
        <taxon>Bacillati</taxon>
        <taxon>Bacillota</taxon>
        <taxon>Bacilli</taxon>
        <taxon>Lactobacillales</taxon>
        <taxon>Aerococcaceae</taxon>
        <taxon>Aerococcus</taxon>
    </lineage>
</organism>
<dbReference type="RefSeq" id="WP_060777223.1">
    <property type="nucleotide sequence ID" value="NZ_CP014159.1"/>
</dbReference>
<feature type="modified residue" description="Phosphohistidine; by HPr" evidence="7">
    <location>
        <position position="75"/>
    </location>
</feature>
<sequence>MEEELLSTIMTIIMKSGQAKDACYRALQAAKKGEETATLLQEATDFMNEAHQAQTTLMSQEASGVEFKLSLLVVHAQDHLMTTLTYMDLVKELIALYEQGQIKRD</sequence>
<reference evidence="8 9" key="1">
    <citation type="submission" date="2016-01" db="EMBL/GenBank/DDBJ databases">
        <authorList>
            <person name="Oliw E.H."/>
        </authorList>
    </citation>
    <scope>NUCLEOTIDE SEQUENCE [LARGE SCALE GENOMIC DNA]</scope>
    <source>
        <strain evidence="8 9">KA00635</strain>
    </source>
</reference>
<evidence type="ECO:0000313" key="8">
    <source>
        <dbReference type="EMBL" id="KXB32902.1"/>
    </source>
</evidence>
<name>A0A0X8F8Y3_9LACT</name>
<comment type="caution">
    <text evidence="8">The sequence shown here is derived from an EMBL/GenBank/DDBJ whole genome shotgun (WGS) entry which is preliminary data.</text>
</comment>
<proteinExistence type="predicted"/>
<dbReference type="GO" id="GO:0009401">
    <property type="term" value="P:phosphoenolpyruvate-dependent sugar phosphotransferase system"/>
    <property type="evidence" value="ECO:0007669"/>
    <property type="project" value="UniProtKB-KW"/>
</dbReference>
<dbReference type="PANTHER" id="PTHR34382">
    <property type="entry name" value="PTS SYSTEM N,N'-DIACETYLCHITOBIOSE-SPECIFIC EIIA COMPONENT"/>
    <property type="match status" value="1"/>
</dbReference>
<feature type="active site" description="Tele-phosphohistidine intermediate" evidence="5">
    <location>
        <position position="75"/>
    </location>
</feature>
<comment type="cofactor">
    <cofactor evidence="6">
        <name>Mg(2+)</name>
        <dbReference type="ChEBI" id="CHEBI:18420"/>
    </cofactor>
    <text evidence="6">Binds 1 Mg(2+) ion per trimer.</text>
</comment>
<keyword evidence="6" id="KW-0479">Metal-binding</keyword>
<dbReference type="KEGG" id="acg:AWM71_06680"/>
<dbReference type="OrthoDB" id="350602at2"/>
<keyword evidence="1" id="KW-0813">Transport</keyword>
<dbReference type="Pfam" id="PF02255">
    <property type="entry name" value="PTS_IIA"/>
    <property type="match status" value="1"/>
</dbReference>